<dbReference type="AlphaFoldDB" id="A0A7E5VX63"/>
<keyword evidence="3" id="KW-1185">Reference proteome</keyword>
<feature type="chain" id="PRO_5028942875" evidence="2">
    <location>
        <begin position="20"/>
        <end position="138"/>
    </location>
</feature>
<keyword evidence="2" id="KW-0732">Signal</keyword>
<evidence type="ECO:0000256" key="2">
    <source>
        <dbReference type="SAM" id="SignalP"/>
    </source>
</evidence>
<proteinExistence type="predicted"/>
<dbReference type="Proteomes" id="UP000322000">
    <property type="component" value="Chromosome 1"/>
</dbReference>
<dbReference type="KEGG" id="tnl:113497473"/>
<protein>
    <submittedName>
        <fullName evidence="4">Uncharacterized protein LOC113497473</fullName>
    </submittedName>
</protein>
<gene>
    <name evidence="4" type="primary">LOC113497473</name>
</gene>
<feature type="signal peptide" evidence="2">
    <location>
        <begin position="1"/>
        <end position="19"/>
    </location>
</feature>
<accession>A0A7E5VX63</accession>
<sequence length="138" mass="16449">MAGSLRFSIFLCSFVFVFSKEPHSKLNLEYKDRDPKGFMNLFNNEEPFTENDRFARHVKAVTETVLEHLLNEIKEQYFSANYNSNSPIPRLIRNLNKELKRNERNKLMKEKEKRKNASKKKNKMGKRKQKLTTARTTY</sequence>
<dbReference type="RefSeq" id="XP_026732872.1">
    <property type="nucleotide sequence ID" value="XM_026877071.1"/>
</dbReference>
<feature type="compositionally biased region" description="Basic and acidic residues" evidence="1">
    <location>
        <begin position="99"/>
        <end position="115"/>
    </location>
</feature>
<organism evidence="3 4">
    <name type="scientific">Trichoplusia ni</name>
    <name type="common">Cabbage looper</name>
    <dbReference type="NCBI Taxonomy" id="7111"/>
    <lineage>
        <taxon>Eukaryota</taxon>
        <taxon>Metazoa</taxon>
        <taxon>Ecdysozoa</taxon>
        <taxon>Arthropoda</taxon>
        <taxon>Hexapoda</taxon>
        <taxon>Insecta</taxon>
        <taxon>Pterygota</taxon>
        <taxon>Neoptera</taxon>
        <taxon>Endopterygota</taxon>
        <taxon>Lepidoptera</taxon>
        <taxon>Glossata</taxon>
        <taxon>Ditrysia</taxon>
        <taxon>Noctuoidea</taxon>
        <taxon>Noctuidae</taxon>
        <taxon>Plusiinae</taxon>
        <taxon>Trichoplusia</taxon>
    </lineage>
</organism>
<evidence type="ECO:0000256" key="1">
    <source>
        <dbReference type="SAM" id="MobiDB-lite"/>
    </source>
</evidence>
<name>A0A7E5VX63_TRINI</name>
<dbReference type="InParanoid" id="A0A7E5VX63"/>
<feature type="region of interest" description="Disordered" evidence="1">
    <location>
        <begin position="99"/>
        <end position="138"/>
    </location>
</feature>
<dbReference type="OrthoDB" id="7174251at2759"/>
<evidence type="ECO:0000313" key="4">
    <source>
        <dbReference type="RefSeq" id="XP_026732872.1"/>
    </source>
</evidence>
<feature type="compositionally biased region" description="Basic residues" evidence="1">
    <location>
        <begin position="116"/>
        <end position="130"/>
    </location>
</feature>
<reference evidence="4" key="1">
    <citation type="submission" date="2025-08" db="UniProtKB">
        <authorList>
            <consortium name="RefSeq"/>
        </authorList>
    </citation>
    <scope>IDENTIFICATION</scope>
</reference>
<dbReference type="GeneID" id="113497473"/>
<evidence type="ECO:0000313" key="3">
    <source>
        <dbReference type="Proteomes" id="UP000322000"/>
    </source>
</evidence>